<dbReference type="EMBL" id="JBALHR010000006">
    <property type="protein sequence ID" value="MEH7828856.1"/>
    <property type="molecule type" value="Genomic_DNA"/>
</dbReference>
<gene>
    <name evidence="2" type="ORF">V6590_11900</name>
</gene>
<dbReference type="InterPro" id="IPR045676">
    <property type="entry name" value="DUF6194"/>
</dbReference>
<feature type="domain" description="DUF6194" evidence="1">
    <location>
        <begin position="6"/>
        <end position="151"/>
    </location>
</feature>
<protein>
    <submittedName>
        <fullName evidence="2">DUF6194 family protein</fullName>
    </submittedName>
</protein>
<reference evidence="2" key="1">
    <citation type="submission" date="2024-02" db="EMBL/GenBank/DDBJ databases">
        <title>Genome sequences of strain Gemmobacter sp. JM10B15.</title>
        <authorList>
            <person name="Zhang M."/>
        </authorList>
    </citation>
    <scope>NUCLEOTIDE SEQUENCE</scope>
    <source>
        <strain evidence="2">JM10B15</strain>
    </source>
</reference>
<comment type="caution">
    <text evidence="2">The sequence shown here is derived from an EMBL/GenBank/DDBJ whole genome shotgun (WGS) entry which is preliminary data.</text>
</comment>
<dbReference type="Proteomes" id="UP001431963">
    <property type="component" value="Unassembled WGS sequence"/>
</dbReference>
<evidence type="ECO:0000313" key="2">
    <source>
        <dbReference type="EMBL" id="MEH7828856.1"/>
    </source>
</evidence>
<dbReference type="RefSeq" id="WP_335423298.1">
    <property type="nucleotide sequence ID" value="NZ_JBALHR010000006.1"/>
</dbReference>
<dbReference type="Pfam" id="PF19694">
    <property type="entry name" value="DUF6194"/>
    <property type="match status" value="1"/>
</dbReference>
<evidence type="ECO:0000313" key="3">
    <source>
        <dbReference type="Proteomes" id="UP001431963"/>
    </source>
</evidence>
<accession>A0ABU8BVX9</accession>
<keyword evidence="3" id="KW-1185">Reference proteome</keyword>
<organism evidence="2 3">
    <name type="scientific">Gemmobacter denitrificans</name>
    <dbReference type="NCBI Taxonomy" id="3123040"/>
    <lineage>
        <taxon>Bacteria</taxon>
        <taxon>Pseudomonadati</taxon>
        <taxon>Pseudomonadota</taxon>
        <taxon>Alphaproteobacteria</taxon>
        <taxon>Rhodobacterales</taxon>
        <taxon>Paracoccaceae</taxon>
        <taxon>Gemmobacter</taxon>
    </lineage>
</organism>
<name>A0ABU8BVX9_9RHOB</name>
<sequence>MVPDPTPDSVIQHLLDRFDGTRVVEAWGERSIFYNPGHKLPRGVYFATVKEKDGDNDKASRLDRAGMFRLNVGTTRPLFLERFGPPPARPGKGGVIDGPWDFTAPDILTPHPVYGWMSWVAVLNPSANTLADMDELIEAAFEKAKASYKKKVG</sequence>
<evidence type="ECO:0000259" key="1">
    <source>
        <dbReference type="Pfam" id="PF19694"/>
    </source>
</evidence>
<proteinExistence type="predicted"/>